<accession>A0A0F9MBH8</accession>
<proteinExistence type="predicted"/>
<protein>
    <submittedName>
        <fullName evidence="1">Uncharacterized protein</fullName>
    </submittedName>
</protein>
<dbReference type="AlphaFoldDB" id="A0A0F9MBH8"/>
<name>A0A0F9MBH8_9ZZZZ</name>
<sequence>MLRKKLTEIQQKIWKIERNCKHNIEQVGANPKFNCEGFAECQDCNSHFGWWCPNSPDHICHYFTHEVEAFLIKARAVELVDGAEHIIHDYQGDPEYETDDVCVFCHEPEERK</sequence>
<dbReference type="EMBL" id="LAZR01005845">
    <property type="protein sequence ID" value="KKM96681.1"/>
    <property type="molecule type" value="Genomic_DNA"/>
</dbReference>
<organism evidence="1">
    <name type="scientific">marine sediment metagenome</name>
    <dbReference type="NCBI Taxonomy" id="412755"/>
    <lineage>
        <taxon>unclassified sequences</taxon>
        <taxon>metagenomes</taxon>
        <taxon>ecological metagenomes</taxon>
    </lineage>
</organism>
<comment type="caution">
    <text evidence="1">The sequence shown here is derived from an EMBL/GenBank/DDBJ whole genome shotgun (WGS) entry which is preliminary data.</text>
</comment>
<gene>
    <name evidence="1" type="ORF">LCGC14_1175510</name>
</gene>
<evidence type="ECO:0000313" key="1">
    <source>
        <dbReference type="EMBL" id="KKM96681.1"/>
    </source>
</evidence>
<reference evidence="1" key="1">
    <citation type="journal article" date="2015" name="Nature">
        <title>Complex archaea that bridge the gap between prokaryotes and eukaryotes.</title>
        <authorList>
            <person name="Spang A."/>
            <person name="Saw J.H."/>
            <person name="Jorgensen S.L."/>
            <person name="Zaremba-Niedzwiedzka K."/>
            <person name="Martijn J."/>
            <person name="Lind A.E."/>
            <person name="van Eijk R."/>
            <person name="Schleper C."/>
            <person name="Guy L."/>
            <person name="Ettema T.J."/>
        </authorList>
    </citation>
    <scope>NUCLEOTIDE SEQUENCE</scope>
</reference>